<keyword evidence="6 12" id="KW-0819">tRNA processing</keyword>
<dbReference type="PROSITE" id="PS01136">
    <property type="entry name" value="UPF0034"/>
    <property type="match status" value="1"/>
</dbReference>
<evidence type="ECO:0000256" key="9">
    <source>
        <dbReference type="ARBA" id="ARBA00023002"/>
    </source>
</evidence>
<keyword evidence="5 12" id="KW-0288">FMN</keyword>
<evidence type="ECO:0000256" key="11">
    <source>
        <dbReference type="ARBA" id="ARBA00048802"/>
    </source>
</evidence>
<accession>A0A0G1JIY5</accession>
<evidence type="ECO:0000256" key="2">
    <source>
        <dbReference type="ARBA" id="ARBA00002790"/>
    </source>
</evidence>
<evidence type="ECO:0000256" key="13">
    <source>
        <dbReference type="PIRSR" id="PIRSR006621-1"/>
    </source>
</evidence>
<dbReference type="EMBL" id="LCHN01000018">
    <property type="protein sequence ID" value="KKT35334.1"/>
    <property type="molecule type" value="Genomic_DNA"/>
</dbReference>
<feature type="domain" description="DUS-like FMN-binding" evidence="15">
    <location>
        <begin position="25"/>
        <end position="323"/>
    </location>
</feature>
<dbReference type="GO" id="GO:0000049">
    <property type="term" value="F:tRNA binding"/>
    <property type="evidence" value="ECO:0007669"/>
    <property type="project" value="UniProtKB-KW"/>
</dbReference>
<dbReference type="PATRIC" id="fig|1618376.3.peg.504"/>
<dbReference type="Gene3D" id="3.20.20.70">
    <property type="entry name" value="Aldolase class I"/>
    <property type="match status" value="1"/>
</dbReference>
<dbReference type="InterPro" id="IPR024036">
    <property type="entry name" value="tRNA-dHydroUridine_Synthase_C"/>
</dbReference>
<dbReference type="Pfam" id="PF01207">
    <property type="entry name" value="Dus"/>
    <property type="match status" value="1"/>
</dbReference>
<evidence type="ECO:0000256" key="7">
    <source>
        <dbReference type="ARBA" id="ARBA00022857"/>
    </source>
</evidence>
<comment type="caution">
    <text evidence="16">The sequence shown here is derived from an EMBL/GenBank/DDBJ whole genome shotgun (WGS) entry which is preliminary data.</text>
</comment>
<evidence type="ECO:0000256" key="14">
    <source>
        <dbReference type="PIRSR" id="PIRSR006621-2"/>
    </source>
</evidence>
<dbReference type="InterPro" id="IPR018517">
    <property type="entry name" value="tRNA_hU_synthase_CS"/>
</dbReference>
<keyword evidence="14" id="KW-0547">Nucleotide-binding</keyword>
<gene>
    <name evidence="16" type="ORF">UW23_C0018G0007</name>
</gene>
<evidence type="ECO:0000313" key="17">
    <source>
        <dbReference type="Proteomes" id="UP000034069"/>
    </source>
</evidence>
<evidence type="ECO:0000256" key="10">
    <source>
        <dbReference type="ARBA" id="ARBA00048205"/>
    </source>
</evidence>
<dbReference type="Gene3D" id="1.10.1200.80">
    <property type="entry name" value="Putative flavin oxidoreducatase, domain 2"/>
    <property type="match status" value="1"/>
</dbReference>
<dbReference type="InterPro" id="IPR001269">
    <property type="entry name" value="DUS_fam"/>
</dbReference>
<feature type="binding site" evidence="14">
    <location>
        <position position="188"/>
    </location>
    <ligand>
        <name>FMN</name>
        <dbReference type="ChEBI" id="CHEBI:58210"/>
    </ligand>
</feature>
<reference evidence="16 17" key="1">
    <citation type="journal article" date="2015" name="Nature">
        <title>rRNA introns, odd ribosomes, and small enigmatic genomes across a large radiation of phyla.</title>
        <authorList>
            <person name="Brown C.T."/>
            <person name="Hug L.A."/>
            <person name="Thomas B.C."/>
            <person name="Sharon I."/>
            <person name="Castelle C.J."/>
            <person name="Singh A."/>
            <person name="Wilkins M.J."/>
            <person name="Williams K.H."/>
            <person name="Banfield J.F."/>
        </authorList>
    </citation>
    <scope>NUCLEOTIDE SEQUENCE [LARGE SCALE GENOMIC DNA]</scope>
</reference>
<evidence type="ECO:0000259" key="15">
    <source>
        <dbReference type="Pfam" id="PF01207"/>
    </source>
</evidence>
<dbReference type="AlphaFoldDB" id="A0A0G1JIY5"/>
<comment type="catalytic activity">
    <reaction evidence="11">
        <text>a 5,6-dihydrouridine in tRNA + NAD(+) = a uridine in tRNA + NADH + H(+)</text>
        <dbReference type="Rhea" id="RHEA:54452"/>
        <dbReference type="Rhea" id="RHEA-COMP:13339"/>
        <dbReference type="Rhea" id="RHEA-COMP:13887"/>
        <dbReference type="ChEBI" id="CHEBI:15378"/>
        <dbReference type="ChEBI" id="CHEBI:57540"/>
        <dbReference type="ChEBI" id="CHEBI:57945"/>
        <dbReference type="ChEBI" id="CHEBI:65315"/>
        <dbReference type="ChEBI" id="CHEBI:74443"/>
    </reaction>
</comment>
<keyword evidence="7" id="KW-0521">NADP</keyword>
<sequence>MFSVKISAVNKGFWKKLSFPIVGMSPMDGVTDAACRFIAKKYGMADVTYTEFVSAEGLWRIKQRGEMTHKIWNDLKYSESERPVVAQLFGSDPDSFYKAAKIIVEMGFDGIDINMGCPSPGLEKREGGAGLMRNKDRARAVIEATRKGIMDSGSEIPVSVKTRVGSSEPDPDWWNFLSSMKLPAVAMHGRTFKQLYSGEADWESLSEAAKVIRKSGALFLANGDVKKLYKKEDAVWVELAGGKTRKLDEFDGALIGRQSLGNPWVLKKEIYEPTREEKFKVAIEHAKKHEELFPNNFLSVRKHLASYVKGLPDATELRKKVVMAENSMDVEESFSDG</sequence>
<keyword evidence="3" id="KW-0820">tRNA-binding</keyword>
<feature type="active site" description="Proton donor" evidence="13">
    <location>
        <position position="117"/>
    </location>
</feature>
<evidence type="ECO:0000256" key="6">
    <source>
        <dbReference type="ARBA" id="ARBA00022694"/>
    </source>
</evidence>
<dbReference type="Proteomes" id="UP000034069">
    <property type="component" value="Unassembled WGS sequence"/>
</dbReference>
<dbReference type="GO" id="GO:0017150">
    <property type="term" value="F:tRNA dihydrouridine synthase activity"/>
    <property type="evidence" value="ECO:0007669"/>
    <property type="project" value="InterPro"/>
</dbReference>
<evidence type="ECO:0000256" key="1">
    <source>
        <dbReference type="ARBA" id="ARBA00001917"/>
    </source>
</evidence>
<keyword evidence="4 12" id="KW-0285">Flavoprotein</keyword>
<dbReference type="PANTHER" id="PTHR45846">
    <property type="entry name" value="TRNA-DIHYDROURIDINE(47) SYNTHASE [NAD(P)(+)]-LIKE"/>
    <property type="match status" value="1"/>
</dbReference>
<dbReference type="InterPro" id="IPR035587">
    <property type="entry name" value="DUS-like_FMN-bd"/>
</dbReference>
<feature type="binding site" evidence="14">
    <location>
        <begin position="256"/>
        <end position="257"/>
    </location>
    <ligand>
        <name>FMN</name>
        <dbReference type="ChEBI" id="CHEBI:58210"/>
    </ligand>
</feature>
<dbReference type="EC" id="1.3.1.-" evidence="12"/>
<comment type="function">
    <text evidence="2 12">Catalyzes the synthesis of 5,6-dihydrouridine (D), a modified base found in the D-loop of most tRNAs, via the reduction of the C5-C6 double bond in target uridines.</text>
</comment>
<organism evidence="16 17">
    <name type="scientific">Candidatus Collierbacteria bacterium GW2011_GWA1_44_12</name>
    <dbReference type="NCBI Taxonomy" id="1618376"/>
    <lineage>
        <taxon>Bacteria</taxon>
        <taxon>Candidatus Collieribacteriota</taxon>
    </lineage>
</organism>
<dbReference type="GO" id="GO:0050660">
    <property type="term" value="F:flavin adenine dinucleotide binding"/>
    <property type="evidence" value="ECO:0007669"/>
    <property type="project" value="InterPro"/>
</dbReference>
<evidence type="ECO:0000256" key="4">
    <source>
        <dbReference type="ARBA" id="ARBA00022630"/>
    </source>
</evidence>
<evidence type="ECO:0000256" key="12">
    <source>
        <dbReference type="PIRNR" id="PIRNR006621"/>
    </source>
</evidence>
<dbReference type="PIRSF" id="PIRSF006621">
    <property type="entry name" value="Dus"/>
    <property type="match status" value="1"/>
</dbReference>
<dbReference type="InterPro" id="IPR013785">
    <property type="entry name" value="Aldolase_TIM"/>
</dbReference>
<keyword evidence="8" id="KW-0694">RNA-binding</keyword>
<comment type="catalytic activity">
    <reaction evidence="10">
        <text>a 5,6-dihydrouridine in tRNA + NADP(+) = a uridine in tRNA + NADPH + H(+)</text>
        <dbReference type="Rhea" id="RHEA:23624"/>
        <dbReference type="Rhea" id="RHEA-COMP:13339"/>
        <dbReference type="Rhea" id="RHEA-COMP:13887"/>
        <dbReference type="ChEBI" id="CHEBI:15378"/>
        <dbReference type="ChEBI" id="CHEBI:57783"/>
        <dbReference type="ChEBI" id="CHEBI:58349"/>
        <dbReference type="ChEBI" id="CHEBI:65315"/>
        <dbReference type="ChEBI" id="CHEBI:74443"/>
    </reaction>
</comment>
<name>A0A0G1JIY5_9BACT</name>
<dbReference type="PANTHER" id="PTHR45846:SF1">
    <property type="entry name" value="TRNA-DIHYDROURIDINE(47) SYNTHASE [NAD(P)(+)]-LIKE"/>
    <property type="match status" value="1"/>
</dbReference>
<evidence type="ECO:0000256" key="5">
    <source>
        <dbReference type="ARBA" id="ARBA00022643"/>
    </source>
</evidence>
<dbReference type="SUPFAM" id="SSF51395">
    <property type="entry name" value="FMN-linked oxidoreductases"/>
    <property type="match status" value="1"/>
</dbReference>
<evidence type="ECO:0000313" key="16">
    <source>
        <dbReference type="EMBL" id="KKT35334.1"/>
    </source>
</evidence>
<evidence type="ECO:0000256" key="8">
    <source>
        <dbReference type="ARBA" id="ARBA00022884"/>
    </source>
</evidence>
<dbReference type="CDD" id="cd02801">
    <property type="entry name" value="DUS_like_FMN"/>
    <property type="match status" value="1"/>
</dbReference>
<feature type="binding site" evidence="14">
    <location>
        <position position="161"/>
    </location>
    <ligand>
        <name>FMN</name>
        <dbReference type="ChEBI" id="CHEBI:58210"/>
    </ligand>
</feature>
<feature type="binding site" evidence="14">
    <location>
        <position position="87"/>
    </location>
    <ligand>
        <name>FMN</name>
        <dbReference type="ChEBI" id="CHEBI:58210"/>
    </ligand>
</feature>
<evidence type="ECO:0000256" key="3">
    <source>
        <dbReference type="ARBA" id="ARBA00022555"/>
    </source>
</evidence>
<comment type="cofactor">
    <cofactor evidence="1 12 14">
        <name>FMN</name>
        <dbReference type="ChEBI" id="CHEBI:58210"/>
    </cofactor>
</comment>
<keyword evidence="9 12" id="KW-0560">Oxidoreductase</keyword>
<protein>
    <recommendedName>
        <fullName evidence="12">tRNA-dihydrouridine synthase</fullName>
        <ecNumber evidence="12">1.3.1.-</ecNumber>
    </recommendedName>
</protein>
<comment type="similarity">
    <text evidence="12">Belongs to the dus family.</text>
</comment>
<proteinExistence type="inferred from homology"/>